<proteinExistence type="predicted"/>
<reference evidence="2" key="1">
    <citation type="submission" date="2022-07" db="EMBL/GenBank/DDBJ databases">
        <title>Fungi with potential for degradation of polypropylene.</title>
        <authorList>
            <person name="Gostincar C."/>
        </authorList>
    </citation>
    <scope>NUCLEOTIDE SEQUENCE</scope>
    <source>
        <strain evidence="2">EXF-13287</strain>
    </source>
</reference>
<protein>
    <submittedName>
        <fullName evidence="2">Uncharacterized protein</fullName>
    </submittedName>
</protein>
<accession>A0AA38RE50</accession>
<keyword evidence="3" id="KW-1185">Reference proteome</keyword>
<organism evidence="2 3">
    <name type="scientific">Coniochaeta hoffmannii</name>
    <dbReference type="NCBI Taxonomy" id="91930"/>
    <lineage>
        <taxon>Eukaryota</taxon>
        <taxon>Fungi</taxon>
        <taxon>Dikarya</taxon>
        <taxon>Ascomycota</taxon>
        <taxon>Pezizomycotina</taxon>
        <taxon>Sordariomycetes</taxon>
        <taxon>Sordariomycetidae</taxon>
        <taxon>Coniochaetales</taxon>
        <taxon>Coniochaetaceae</taxon>
        <taxon>Coniochaeta</taxon>
    </lineage>
</organism>
<dbReference type="AlphaFoldDB" id="A0AA38RE50"/>
<dbReference type="EMBL" id="JANBVN010000100">
    <property type="protein sequence ID" value="KAJ9144368.1"/>
    <property type="molecule type" value="Genomic_DNA"/>
</dbReference>
<gene>
    <name evidence="2" type="ORF">NKR19_g6482</name>
</gene>
<comment type="caution">
    <text evidence="2">The sequence shown here is derived from an EMBL/GenBank/DDBJ whole genome shotgun (WGS) entry which is preliminary data.</text>
</comment>
<evidence type="ECO:0000313" key="2">
    <source>
        <dbReference type="EMBL" id="KAJ9144368.1"/>
    </source>
</evidence>
<feature type="compositionally biased region" description="Basic and acidic residues" evidence="1">
    <location>
        <begin position="1"/>
        <end position="16"/>
    </location>
</feature>
<dbReference type="Proteomes" id="UP001174691">
    <property type="component" value="Unassembled WGS sequence"/>
</dbReference>
<evidence type="ECO:0000313" key="3">
    <source>
        <dbReference type="Proteomes" id="UP001174691"/>
    </source>
</evidence>
<evidence type="ECO:0000256" key="1">
    <source>
        <dbReference type="SAM" id="MobiDB-lite"/>
    </source>
</evidence>
<name>A0AA38RE50_9PEZI</name>
<feature type="region of interest" description="Disordered" evidence="1">
    <location>
        <begin position="1"/>
        <end position="31"/>
    </location>
</feature>
<sequence>MRTGERASGRPVDRGRLGQYQPSLNRRPPPTTRINFIENEVGVWGWPSRGGVIVLQRVTALDFDFLGLDPVDPPMLRDRDQDAEDALCQRLLLLGAKWFDSDQRRGFIAGLAEDDDRAVTALELEEQPWPTLMERRWVAVAYPDGRGPGGGGLWVAEFDTVIRGVLEKDNLVPANAPQVQLARNMAEKVEVLKRMRGKFYASLEEYGRGGGKACLNSWATKTTGEVGPLVKTAYC</sequence>